<organism evidence="14 15">
    <name type="scientific">Devosia nanyangense</name>
    <dbReference type="NCBI Taxonomy" id="1228055"/>
    <lineage>
        <taxon>Bacteria</taxon>
        <taxon>Pseudomonadati</taxon>
        <taxon>Pseudomonadota</taxon>
        <taxon>Alphaproteobacteria</taxon>
        <taxon>Hyphomicrobiales</taxon>
        <taxon>Devosiaceae</taxon>
        <taxon>Devosia</taxon>
    </lineage>
</organism>
<dbReference type="InterPro" id="IPR006182">
    <property type="entry name" value="FliF_N_dom"/>
</dbReference>
<dbReference type="PRINTS" id="PR01009">
    <property type="entry name" value="FLGMRINGFLIF"/>
</dbReference>
<dbReference type="Pfam" id="PF01514">
    <property type="entry name" value="YscJ_FliF"/>
    <property type="match status" value="1"/>
</dbReference>
<evidence type="ECO:0000313" key="15">
    <source>
        <dbReference type="Proteomes" id="UP000782610"/>
    </source>
</evidence>
<comment type="similarity">
    <text evidence="3 9">Belongs to the FliF family.</text>
</comment>
<evidence type="ECO:0000256" key="9">
    <source>
        <dbReference type="PIRNR" id="PIRNR004862"/>
    </source>
</evidence>
<keyword evidence="5 11" id="KW-0812">Transmembrane</keyword>
<evidence type="ECO:0000256" key="6">
    <source>
        <dbReference type="ARBA" id="ARBA00022989"/>
    </source>
</evidence>
<dbReference type="Pfam" id="PF08345">
    <property type="entry name" value="YscJ_FliF_C"/>
    <property type="match status" value="1"/>
</dbReference>
<gene>
    <name evidence="14" type="primary">fliF</name>
    <name evidence="14" type="ORF">HY834_14895</name>
</gene>
<name>A0A933NXK3_9HYPH</name>
<keyword evidence="4" id="KW-1003">Cell membrane</keyword>
<proteinExistence type="inferred from homology"/>
<dbReference type="InterPro" id="IPR043427">
    <property type="entry name" value="YscJ/FliF"/>
</dbReference>
<dbReference type="InterPro" id="IPR000067">
    <property type="entry name" value="FlgMring_FliF"/>
</dbReference>
<dbReference type="GO" id="GO:0003774">
    <property type="term" value="F:cytoskeletal motor activity"/>
    <property type="evidence" value="ECO:0007669"/>
    <property type="project" value="InterPro"/>
</dbReference>
<dbReference type="EMBL" id="JACRAF010000041">
    <property type="protein sequence ID" value="MBI4923029.1"/>
    <property type="molecule type" value="Genomic_DNA"/>
</dbReference>
<keyword evidence="14" id="KW-0282">Flagellum</keyword>
<dbReference type="GO" id="GO:0071973">
    <property type="term" value="P:bacterial-type flagellum-dependent cell motility"/>
    <property type="evidence" value="ECO:0007669"/>
    <property type="project" value="InterPro"/>
</dbReference>
<evidence type="ECO:0000256" key="1">
    <source>
        <dbReference type="ARBA" id="ARBA00004117"/>
    </source>
</evidence>
<dbReference type="PANTHER" id="PTHR30046:SF0">
    <property type="entry name" value="FLAGELLAR M-RING PROTEIN"/>
    <property type="match status" value="1"/>
</dbReference>
<keyword evidence="7 11" id="KW-0472">Membrane</keyword>
<evidence type="ECO:0000259" key="13">
    <source>
        <dbReference type="Pfam" id="PF08345"/>
    </source>
</evidence>
<dbReference type="NCBIfam" id="TIGR00206">
    <property type="entry name" value="fliF"/>
    <property type="match status" value="1"/>
</dbReference>
<evidence type="ECO:0000256" key="8">
    <source>
        <dbReference type="ARBA" id="ARBA00023143"/>
    </source>
</evidence>
<accession>A0A933NXK3</accession>
<dbReference type="PANTHER" id="PTHR30046">
    <property type="entry name" value="FLAGELLAR M-RING PROTEIN"/>
    <property type="match status" value="1"/>
</dbReference>
<evidence type="ECO:0000259" key="12">
    <source>
        <dbReference type="Pfam" id="PF01514"/>
    </source>
</evidence>
<feature type="transmembrane region" description="Helical" evidence="11">
    <location>
        <begin position="12"/>
        <end position="35"/>
    </location>
</feature>
<keyword evidence="14" id="KW-0969">Cilium</keyword>
<feature type="compositionally biased region" description="Polar residues" evidence="10">
    <location>
        <begin position="291"/>
        <end position="310"/>
    </location>
</feature>
<comment type="subcellular location">
    <subcellularLocation>
        <location evidence="1 9">Bacterial flagellum basal body</location>
    </subcellularLocation>
    <subcellularLocation>
        <location evidence="2">Cell membrane</location>
        <topology evidence="2">Multi-pass membrane protein</topology>
    </subcellularLocation>
</comment>
<dbReference type="GO" id="GO:0009431">
    <property type="term" value="C:bacterial-type flagellum basal body, MS ring"/>
    <property type="evidence" value="ECO:0007669"/>
    <property type="project" value="InterPro"/>
</dbReference>
<comment type="function">
    <text evidence="9">The M ring may be actively involved in energy transduction.</text>
</comment>
<comment type="caution">
    <text evidence="14">The sequence shown here is derived from an EMBL/GenBank/DDBJ whole genome shotgun (WGS) entry which is preliminary data.</text>
</comment>
<evidence type="ECO:0000256" key="4">
    <source>
        <dbReference type="ARBA" id="ARBA00022475"/>
    </source>
</evidence>
<evidence type="ECO:0000313" key="14">
    <source>
        <dbReference type="EMBL" id="MBI4923029.1"/>
    </source>
</evidence>
<keyword evidence="14" id="KW-0966">Cell projection</keyword>
<protein>
    <recommendedName>
        <fullName evidence="9">Flagellar M-ring protein</fullName>
    </recommendedName>
</protein>
<dbReference type="AlphaFoldDB" id="A0A933NXK3"/>
<feature type="domain" description="Flagellar M-ring C-terminal" evidence="13">
    <location>
        <begin position="246"/>
        <end position="407"/>
    </location>
</feature>
<evidence type="ECO:0000256" key="2">
    <source>
        <dbReference type="ARBA" id="ARBA00004651"/>
    </source>
</evidence>
<keyword evidence="8 9" id="KW-0975">Bacterial flagellum</keyword>
<feature type="region of interest" description="Disordered" evidence="10">
    <location>
        <begin position="291"/>
        <end position="345"/>
    </location>
</feature>
<feature type="transmembrane region" description="Helical" evidence="11">
    <location>
        <begin position="431"/>
        <end position="452"/>
    </location>
</feature>
<evidence type="ECO:0000256" key="10">
    <source>
        <dbReference type="SAM" id="MobiDB-lite"/>
    </source>
</evidence>
<evidence type="ECO:0000256" key="11">
    <source>
        <dbReference type="SAM" id="Phobius"/>
    </source>
</evidence>
<dbReference type="PIRSF" id="PIRSF004862">
    <property type="entry name" value="FliF"/>
    <property type="match status" value="1"/>
</dbReference>
<dbReference type="Proteomes" id="UP000782610">
    <property type="component" value="Unassembled WGS sequence"/>
</dbReference>
<feature type="region of interest" description="Disordered" evidence="10">
    <location>
        <begin position="485"/>
        <end position="516"/>
    </location>
</feature>
<dbReference type="Gene3D" id="3.30.300.30">
    <property type="match status" value="1"/>
</dbReference>
<feature type="domain" description="Flagellar M-ring N-terminal" evidence="12">
    <location>
        <begin position="38"/>
        <end position="211"/>
    </location>
</feature>
<evidence type="ECO:0000256" key="7">
    <source>
        <dbReference type="ARBA" id="ARBA00023136"/>
    </source>
</evidence>
<evidence type="ECO:0000256" key="3">
    <source>
        <dbReference type="ARBA" id="ARBA00007971"/>
    </source>
</evidence>
<sequence>MNGLIQFFNRLGLQRIAAMAVVAVLMLGFFAFLIMRASSPQMAPLYTGLSFEDSSAIVAELQKQNVPNEIRGDGDTILVPRDQITALRMSLAENGLPTRGQVGYEIFDQQNSLGATSFVQNINNVRALEGELARTISSLARIKSARVHLVLPERALFSRDKKDPTASIVLAVRGELSSGEIRAIQHLVASAIEGLTPSRVSIVDDTGSLLAAGVGDASDPTVLSGEADERTTTVESRLKTRIEDLLANVVGDGRARVQVSADLDLTHVTRTAETFNPDGQVVRSTQTKDIANSTNASGADGQVSASTQLPGSGGNTSGPTEQGSTTEETTNYEISKTSQTEMTDPGAIKRLSVAVVVDGTYTTDAQGNQTYAPRDQATLDQIKSLVQSAIGFDQTRGDQITIANLQFASGPTPSAIGTAGPGLFDFTRDDLVSGAEMLVTLLIALALVFFVMRPLLKRVLAPENAPLALPMSAEIGHSLVPAMAGGPPMPIPQQEDEQPPRPAQLPAWMRDAKSQGAAQAQTLKTVGSLVEDNPKQAALIVRDWLSSGA</sequence>
<evidence type="ECO:0000256" key="5">
    <source>
        <dbReference type="ARBA" id="ARBA00022692"/>
    </source>
</evidence>
<reference evidence="14" key="1">
    <citation type="submission" date="2020-07" db="EMBL/GenBank/DDBJ databases">
        <title>Huge and variable diversity of episymbiotic CPR bacteria and DPANN archaea in groundwater ecosystems.</title>
        <authorList>
            <person name="He C.Y."/>
            <person name="Keren R."/>
            <person name="Whittaker M."/>
            <person name="Farag I.F."/>
            <person name="Doudna J."/>
            <person name="Cate J.H.D."/>
            <person name="Banfield J.F."/>
        </authorList>
    </citation>
    <scope>NUCLEOTIDE SEQUENCE</scope>
    <source>
        <strain evidence="14">NC_groundwater_1586_Pr3_B-0.1um_66_15</strain>
    </source>
</reference>
<keyword evidence="6 11" id="KW-1133">Transmembrane helix</keyword>
<dbReference type="GO" id="GO:0005886">
    <property type="term" value="C:plasma membrane"/>
    <property type="evidence" value="ECO:0007669"/>
    <property type="project" value="UniProtKB-SubCell"/>
</dbReference>
<dbReference type="InterPro" id="IPR045851">
    <property type="entry name" value="AMP-bd_C_sf"/>
</dbReference>
<dbReference type="InterPro" id="IPR013556">
    <property type="entry name" value="Flag_M-ring_C"/>
</dbReference>
<feature type="compositionally biased region" description="Polar residues" evidence="10">
    <location>
        <begin position="317"/>
        <end position="342"/>
    </location>
</feature>